<dbReference type="GO" id="GO:0034993">
    <property type="term" value="C:meiotic nuclear membrane microtubule tethering complex"/>
    <property type="evidence" value="ECO:0007669"/>
    <property type="project" value="TreeGrafter"/>
</dbReference>
<dbReference type="KEGG" id="clec:106669124"/>
<dbReference type="Pfam" id="PF07738">
    <property type="entry name" value="Sad1_UNC"/>
    <property type="match status" value="1"/>
</dbReference>
<organism evidence="8 9">
    <name type="scientific">Cimex lectularius</name>
    <name type="common">Bed bug</name>
    <name type="synonym">Acanthia lectularia</name>
    <dbReference type="NCBI Taxonomy" id="79782"/>
    <lineage>
        <taxon>Eukaryota</taxon>
        <taxon>Metazoa</taxon>
        <taxon>Ecdysozoa</taxon>
        <taxon>Arthropoda</taxon>
        <taxon>Hexapoda</taxon>
        <taxon>Insecta</taxon>
        <taxon>Pterygota</taxon>
        <taxon>Neoptera</taxon>
        <taxon>Paraneoptera</taxon>
        <taxon>Hemiptera</taxon>
        <taxon>Heteroptera</taxon>
        <taxon>Panheteroptera</taxon>
        <taxon>Cimicomorpha</taxon>
        <taxon>Cimicidae</taxon>
        <taxon>Cimex</taxon>
    </lineage>
</organism>
<comment type="subcellular location">
    <subcellularLocation>
        <location evidence="1">Membrane</location>
    </subcellularLocation>
</comment>
<dbReference type="InterPro" id="IPR045119">
    <property type="entry name" value="SUN1-5"/>
</dbReference>
<dbReference type="PROSITE" id="PS51469">
    <property type="entry name" value="SUN"/>
    <property type="match status" value="1"/>
</dbReference>
<sequence length="318" mass="35575">MSSPRRSYCEPRCIRVNCVPHCPTCQPHYTYGYVLRSNLKSLGLVIIIAVLAAYVVHCWETNENRKAFHDVQDNINGVHGSLYQKLEKLEGSDSIETLVRKVNSLQADVAGIHRTLSVLGKDECGNNLDLMALKEEIKLFDLDRTGRPDFALENSGGCILTIRDTVTYAEGSGKVSLLGIPLINYKPDPRSIIQKNVSPGECWAFQGEKGTAVIQLIDFIYVTHVTLEHIPKQLSPNGRIDSATKTFSLSGLENVSDESPHMFGQFEYRLSGPAIQTFEVTNYSERAYKVVEFTVHSNHGNPNFTCVYRIRVHGQLET</sequence>
<gene>
    <name evidence="8" type="primary">106669124</name>
</gene>
<dbReference type="OrthoDB" id="342281at2759"/>
<dbReference type="PANTHER" id="PTHR12911">
    <property type="entry name" value="SAD1/UNC-84-LIKE PROTEIN-RELATED"/>
    <property type="match status" value="1"/>
</dbReference>
<dbReference type="Gene3D" id="2.60.120.260">
    <property type="entry name" value="Galactose-binding domain-like"/>
    <property type="match status" value="1"/>
</dbReference>
<evidence type="ECO:0000256" key="6">
    <source>
        <dbReference type="SAM" id="Phobius"/>
    </source>
</evidence>
<keyword evidence="3 6" id="KW-1133">Transmembrane helix</keyword>
<dbReference type="InterPro" id="IPR012919">
    <property type="entry name" value="SUN_dom"/>
</dbReference>
<evidence type="ECO:0000313" key="9">
    <source>
        <dbReference type="Proteomes" id="UP000494040"/>
    </source>
</evidence>
<evidence type="ECO:0000256" key="1">
    <source>
        <dbReference type="ARBA" id="ARBA00004370"/>
    </source>
</evidence>
<evidence type="ECO:0000256" key="4">
    <source>
        <dbReference type="ARBA" id="ARBA00023054"/>
    </source>
</evidence>
<evidence type="ECO:0000256" key="2">
    <source>
        <dbReference type="ARBA" id="ARBA00022692"/>
    </source>
</evidence>
<keyword evidence="4" id="KW-0175">Coiled coil</keyword>
<dbReference type="AlphaFoldDB" id="A0A8I6TG35"/>
<protein>
    <recommendedName>
        <fullName evidence="7">SUN domain-containing protein</fullName>
    </recommendedName>
</protein>
<proteinExistence type="predicted"/>
<reference evidence="8" key="1">
    <citation type="submission" date="2022-01" db="UniProtKB">
        <authorList>
            <consortium name="EnsemblMetazoa"/>
        </authorList>
    </citation>
    <scope>IDENTIFICATION</scope>
</reference>
<dbReference type="PANTHER" id="PTHR12911:SF8">
    <property type="entry name" value="KLAROID PROTEIN-RELATED"/>
    <property type="match status" value="1"/>
</dbReference>
<dbReference type="GO" id="GO:0043495">
    <property type="term" value="F:protein-membrane adaptor activity"/>
    <property type="evidence" value="ECO:0007669"/>
    <property type="project" value="TreeGrafter"/>
</dbReference>
<dbReference type="FunFam" id="2.60.120.260:FF:000009">
    <property type="entry name" value="SUN domain-containing protein 1 isoform X1"/>
    <property type="match status" value="1"/>
</dbReference>
<keyword evidence="2 6" id="KW-0812">Transmembrane</keyword>
<evidence type="ECO:0000259" key="7">
    <source>
        <dbReference type="PROSITE" id="PS51469"/>
    </source>
</evidence>
<dbReference type="EnsemblMetazoa" id="XM_014398409.1">
    <property type="protein sequence ID" value="XP_014253895.1"/>
    <property type="gene ID" value="LOC106669124"/>
</dbReference>
<dbReference type="Proteomes" id="UP000494040">
    <property type="component" value="Unassembled WGS sequence"/>
</dbReference>
<evidence type="ECO:0000256" key="3">
    <source>
        <dbReference type="ARBA" id="ARBA00022989"/>
    </source>
</evidence>
<feature type="domain" description="SUN" evidence="7">
    <location>
        <begin position="156"/>
        <end position="317"/>
    </location>
</feature>
<evidence type="ECO:0000256" key="5">
    <source>
        <dbReference type="ARBA" id="ARBA00023136"/>
    </source>
</evidence>
<evidence type="ECO:0000313" key="8">
    <source>
        <dbReference type="EnsemblMetazoa" id="XP_014253895.1"/>
    </source>
</evidence>
<dbReference type="OMA" id="CEPRCIR"/>
<keyword evidence="9" id="KW-1185">Reference proteome</keyword>
<accession>A0A8I6TG35</accession>
<keyword evidence="5 6" id="KW-0472">Membrane</keyword>
<name>A0A8I6TG35_CIMLE</name>
<feature type="transmembrane region" description="Helical" evidence="6">
    <location>
        <begin position="41"/>
        <end position="59"/>
    </location>
</feature>